<dbReference type="Proteomes" id="UP000427906">
    <property type="component" value="Chromosome"/>
</dbReference>
<keyword evidence="1" id="KW-0547">Nucleotide-binding</keyword>
<dbReference type="Pfam" id="PF13245">
    <property type="entry name" value="AAA_19"/>
    <property type="match status" value="1"/>
</dbReference>
<dbReference type="AlphaFoldDB" id="A0A5K7YDB6"/>
<dbReference type="GO" id="GO:0005524">
    <property type="term" value="F:ATP binding"/>
    <property type="evidence" value="ECO:0007669"/>
    <property type="project" value="UniProtKB-KW"/>
</dbReference>
<dbReference type="Gene3D" id="2.30.30.940">
    <property type="match status" value="1"/>
</dbReference>
<dbReference type="RefSeq" id="WP_155315424.1">
    <property type="nucleotide sequence ID" value="NZ_AP021874.1"/>
</dbReference>
<dbReference type="InterPro" id="IPR006344">
    <property type="entry name" value="RecD"/>
</dbReference>
<evidence type="ECO:0000256" key="1">
    <source>
        <dbReference type="ARBA" id="ARBA00022741"/>
    </source>
</evidence>
<sequence>MVNGLSDPQIDRLRRFGIAAGSTGATALRSLLADLDLSDLDLMTIRDLARYGPEPDDGGLVAMLGLMFAALGEGSLCLDLDMDRLREHLLKAADPAVTAWVARFMRRLENGDYDALIDRAGGGFKPLVLDDATGHRLLYFQKFHFHEQRLKQRLFSFLSHPGGRKLSDDAIVTAIDSLYRDEAVIRKEAGGDPIVRDPCQLEAIRAALKVPILVVSGGPGTGKTSLLVNLLRAMVRTGTDPSRIKLAAPTGRAAQRMTEALVANLATIAVPDSGDRRLGQLSGSTLHKLLVVRSRNGGFLYGARRSIPAEVVVLDEVSMVDVVMMDRLFQAIDPDHTRLILLGDKDQLPSVEAGSVLADMSPDAGGAFVRHFVVLRNVYRASGELLKLAQAINSGRSVPLRPVGMGHALNLKSGQWAFVSAGDGDVMNRHLDHWVMHQYVQKKGAADSYVDLVNRLGRPLDPPEAIHAEERNEMLALLFDHAVRCRILTVLRHGRTGARSINDRIAAGLRRILDPGRPPESRLFNGALLMITRNDYTRDLYNGDVGVVLRQADGSYRAGFKRAGGVVWFPASALSDWDLAFAMTVHKSQGSEFNDTLLCLPDDAGHRLLTREIIYTAATRASRRLIVYGTAAAFQTALKRKVQRQSGLMH</sequence>
<feature type="domain" description="UvrD-like helicase C-terminal" evidence="3">
    <location>
        <begin position="580"/>
        <end position="628"/>
    </location>
</feature>
<evidence type="ECO:0000313" key="5">
    <source>
        <dbReference type="Proteomes" id="UP000427906"/>
    </source>
</evidence>
<dbReference type="PANTHER" id="PTHR43788:SF6">
    <property type="entry name" value="DNA HELICASE B"/>
    <property type="match status" value="1"/>
</dbReference>
<dbReference type="InterPro" id="IPR027417">
    <property type="entry name" value="P-loop_NTPase"/>
</dbReference>
<protein>
    <submittedName>
        <fullName evidence="4">RecBCD enzyme subunit RecD</fullName>
    </submittedName>
</protein>
<dbReference type="NCBIfam" id="TIGR01447">
    <property type="entry name" value="recD"/>
    <property type="match status" value="1"/>
</dbReference>
<dbReference type="PANTHER" id="PTHR43788">
    <property type="entry name" value="DNA2/NAM7 HELICASE FAMILY MEMBER"/>
    <property type="match status" value="1"/>
</dbReference>
<gene>
    <name evidence="4" type="primary">recD</name>
    <name evidence="4" type="ORF">DSCA_10680</name>
</gene>
<dbReference type="InterPro" id="IPR027785">
    <property type="entry name" value="UvrD-like_helicase_C"/>
</dbReference>
<dbReference type="GO" id="GO:0009338">
    <property type="term" value="C:exodeoxyribonuclease V complex"/>
    <property type="evidence" value="ECO:0007669"/>
    <property type="project" value="InterPro"/>
</dbReference>
<dbReference type="GO" id="GO:0006310">
    <property type="term" value="P:DNA recombination"/>
    <property type="evidence" value="ECO:0007669"/>
    <property type="project" value="InterPro"/>
</dbReference>
<dbReference type="OrthoDB" id="9763659at2"/>
<reference evidence="4 5" key="1">
    <citation type="submission" date="2019-11" db="EMBL/GenBank/DDBJ databases">
        <title>Comparative genomics of hydrocarbon-degrading Desulfosarcina strains.</title>
        <authorList>
            <person name="Watanabe M."/>
            <person name="Kojima H."/>
            <person name="Fukui M."/>
        </authorList>
    </citation>
    <scope>NUCLEOTIDE SEQUENCE [LARGE SCALE GENOMIC DNA]</scope>
    <source>
        <strain evidence="4 5">PL12</strain>
    </source>
</reference>
<dbReference type="EMBL" id="AP021874">
    <property type="protein sequence ID" value="BBO67138.1"/>
    <property type="molecule type" value="Genomic_DNA"/>
</dbReference>
<dbReference type="InterPro" id="IPR050534">
    <property type="entry name" value="Coronavir_polyprotein_1ab"/>
</dbReference>
<dbReference type="KEGG" id="dalk:DSCA_10680"/>
<accession>A0A5K7YDB6</accession>
<evidence type="ECO:0000259" key="3">
    <source>
        <dbReference type="Pfam" id="PF13538"/>
    </source>
</evidence>
<dbReference type="CDD" id="cd18809">
    <property type="entry name" value="SF1_C_RecD"/>
    <property type="match status" value="1"/>
</dbReference>
<evidence type="ECO:0000313" key="4">
    <source>
        <dbReference type="EMBL" id="BBO67138.1"/>
    </source>
</evidence>
<dbReference type="GO" id="GO:0017116">
    <property type="term" value="F:single-stranded DNA helicase activity"/>
    <property type="evidence" value="ECO:0007669"/>
    <property type="project" value="TreeGrafter"/>
</dbReference>
<dbReference type="CDD" id="cd17933">
    <property type="entry name" value="DEXSc_RecD-like"/>
    <property type="match status" value="1"/>
</dbReference>
<dbReference type="SUPFAM" id="SSF52540">
    <property type="entry name" value="P-loop containing nucleoside triphosphate hydrolases"/>
    <property type="match status" value="2"/>
</dbReference>
<evidence type="ECO:0000256" key="2">
    <source>
        <dbReference type="ARBA" id="ARBA00022840"/>
    </source>
</evidence>
<keyword evidence="5" id="KW-1185">Reference proteome</keyword>
<dbReference type="Pfam" id="PF13538">
    <property type="entry name" value="UvrD_C_2"/>
    <property type="match status" value="1"/>
</dbReference>
<organism evidence="4 5">
    <name type="scientific">Desulfosarcina alkanivorans</name>
    <dbReference type="NCBI Taxonomy" id="571177"/>
    <lineage>
        <taxon>Bacteria</taxon>
        <taxon>Pseudomonadati</taxon>
        <taxon>Thermodesulfobacteriota</taxon>
        <taxon>Desulfobacteria</taxon>
        <taxon>Desulfobacterales</taxon>
        <taxon>Desulfosarcinaceae</taxon>
        <taxon>Desulfosarcina</taxon>
    </lineage>
</organism>
<dbReference type="Gene3D" id="3.40.50.300">
    <property type="entry name" value="P-loop containing nucleotide triphosphate hydrolases"/>
    <property type="match status" value="2"/>
</dbReference>
<name>A0A5K7YDB6_9BACT</name>
<dbReference type="GO" id="GO:0006302">
    <property type="term" value="P:double-strand break repair"/>
    <property type="evidence" value="ECO:0007669"/>
    <property type="project" value="InterPro"/>
</dbReference>
<proteinExistence type="inferred from homology"/>
<dbReference type="HAMAP" id="MF_01487">
    <property type="entry name" value="RecD"/>
    <property type="match status" value="1"/>
</dbReference>
<dbReference type="GO" id="GO:0008854">
    <property type="term" value="F:exodeoxyribonuclease V activity"/>
    <property type="evidence" value="ECO:0007669"/>
    <property type="project" value="InterPro"/>
</dbReference>
<keyword evidence="2" id="KW-0067">ATP-binding</keyword>